<evidence type="ECO:0000256" key="3">
    <source>
        <dbReference type="ARBA" id="ARBA00022927"/>
    </source>
</evidence>
<reference evidence="5" key="1">
    <citation type="submission" date="2009-06" db="EMBL/GenBank/DDBJ databases">
        <title>Complete sequence of Dickeya dadantii Ech703.</title>
        <authorList>
            <consortium name="US DOE Joint Genome Institute"/>
            <person name="Lucas S."/>
            <person name="Copeland A."/>
            <person name="Lapidus A."/>
            <person name="Glavina del Rio T."/>
            <person name="Dalin E."/>
            <person name="Tice H."/>
            <person name="Bruce D."/>
            <person name="Goodwin L."/>
            <person name="Pitluck S."/>
            <person name="Chertkov O."/>
            <person name="Brettin T."/>
            <person name="Detter J.C."/>
            <person name="Han C."/>
            <person name="Larimer F."/>
            <person name="Land M."/>
            <person name="Hauser L."/>
            <person name="Kyrpides N."/>
            <person name="Mikhailova N."/>
            <person name="Balakrishnan V."/>
            <person name="Glasner J."/>
            <person name="Perna N.T."/>
        </authorList>
    </citation>
    <scope>NUCLEOTIDE SEQUENCE [LARGE SCALE GENOMIC DNA]</scope>
    <source>
        <strain evidence="5">Ech703</strain>
    </source>
</reference>
<dbReference type="AlphaFoldDB" id="C6CC28"/>
<dbReference type="eggNOG" id="COG2165">
    <property type="taxonomic scope" value="Bacteria"/>
</dbReference>
<keyword evidence="4" id="KW-0812">Transmembrane</keyword>
<dbReference type="NCBIfam" id="TIGR02532">
    <property type="entry name" value="IV_pilin_GFxxxE"/>
    <property type="match status" value="1"/>
</dbReference>
<dbReference type="InterPro" id="IPR012902">
    <property type="entry name" value="N_methyl_site"/>
</dbReference>
<dbReference type="EMBL" id="CP001654">
    <property type="protein sequence ID" value="ACS86788.1"/>
    <property type="molecule type" value="Genomic_DNA"/>
</dbReference>
<keyword evidence="4" id="KW-1133">Transmembrane helix</keyword>
<evidence type="ECO:0000313" key="6">
    <source>
        <dbReference type="Proteomes" id="UP000002734"/>
    </source>
</evidence>
<dbReference type="InterPro" id="IPR045584">
    <property type="entry name" value="Pilin-like"/>
</dbReference>
<gene>
    <name evidence="5" type="ordered locus">Dd703_3013</name>
</gene>
<accession>C6CC28</accession>
<keyword evidence="2" id="KW-0813">Transport</keyword>
<dbReference type="HOGENOM" id="CLU_118590_0_0_6"/>
<keyword evidence="4" id="KW-0472">Membrane</keyword>
<evidence type="ECO:0008006" key="7">
    <source>
        <dbReference type="Google" id="ProtNLM"/>
    </source>
</evidence>
<name>C6CC28_MUSP7</name>
<evidence type="ECO:0000313" key="5">
    <source>
        <dbReference type="EMBL" id="ACS86788.1"/>
    </source>
</evidence>
<feature type="transmembrane region" description="Helical" evidence="4">
    <location>
        <begin position="12"/>
        <end position="35"/>
    </location>
</feature>
<evidence type="ECO:0000256" key="1">
    <source>
        <dbReference type="ARBA" id="ARBA00004167"/>
    </source>
</evidence>
<comment type="subcellular location">
    <subcellularLocation>
        <location evidence="1">Membrane</location>
        <topology evidence="1">Single-pass membrane protein</topology>
    </subcellularLocation>
</comment>
<evidence type="ECO:0000256" key="4">
    <source>
        <dbReference type="SAM" id="Phobius"/>
    </source>
</evidence>
<dbReference type="STRING" id="579405.Dd703_3013"/>
<keyword evidence="3" id="KW-0653">Protein transport</keyword>
<proteinExistence type="predicted"/>
<dbReference type="KEGG" id="dda:Dd703_3013"/>
<dbReference type="Pfam" id="PF07963">
    <property type="entry name" value="N_methyl"/>
    <property type="match status" value="1"/>
</dbReference>
<keyword evidence="6" id="KW-1185">Reference proteome</keyword>
<dbReference type="SUPFAM" id="SSF54523">
    <property type="entry name" value="Pili subunits"/>
    <property type="match status" value="1"/>
</dbReference>
<dbReference type="Proteomes" id="UP000002734">
    <property type="component" value="Chromosome"/>
</dbReference>
<dbReference type="GO" id="GO:0015031">
    <property type="term" value="P:protein transport"/>
    <property type="evidence" value="ECO:0007669"/>
    <property type="project" value="UniProtKB-KW"/>
</dbReference>
<dbReference type="RefSeq" id="WP_015854689.1">
    <property type="nucleotide sequence ID" value="NC_012880.1"/>
</dbReference>
<dbReference type="GO" id="GO:0016020">
    <property type="term" value="C:membrane"/>
    <property type="evidence" value="ECO:0007669"/>
    <property type="project" value="UniProtKB-SubCell"/>
</dbReference>
<sequence>MKRNHGWQQGFTLVELMMVMVIVALVLNIGVRGWLAQQQAITLEQQARQLLHFMSGVQMSAYWHNRNEALWLFRQPERWCVGSGEPPLQCPPDGNRTFTRPEKTVALVETTSERLVFYGVRNTSQSGHITLGNGAGRVRLVVSVRGRLRLCGESGPLLAIPAC</sequence>
<protein>
    <recommendedName>
        <fullName evidence="7">Prepilin-type N-terminal cleavage/methylation domain-containing protein</fullName>
    </recommendedName>
</protein>
<organism evidence="5 6">
    <name type="scientific">Musicola paradisiaca (strain Ech703)</name>
    <name type="common">Dickeya paradisiaca</name>
    <name type="synonym">Dickeya dadantii</name>
    <dbReference type="NCBI Taxonomy" id="579405"/>
    <lineage>
        <taxon>Bacteria</taxon>
        <taxon>Pseudomonadati</taxon>
        <taxon>Pseudomonadota</taxon>
        <taxon>Gammaproteobacteria</taxon>
        <taxon>Enterobacterales</taxon>
        <taxon>Pectobacteriaceae</taxon>
        <taxon>Musicola</taxon>
    </lineage>
</organism>
<dbReference type="NCBIfam" id="NF007800">
    <property type="entry name" value="PRK10506.1"/>
    <property type="match status" value="1"/>
</dbReference>
<evidence type="ECO:0000256" key="2">
    <source>
        <dbReference type="ARBA" id="ARBA00022448"/>
    </source>
</evidence>